<gene>
    <name evidence="2" type="ORF">NPX13_g7767</name>
</gene>
<name>A0A9W8NA21_9PEZI</name>
<organism evidence="2 3">
    <name type="scientific">Xylaria arbuscula</name>
    <dbReference type="NCBI Taxonomy" id="114810"/>
    <lineage>
        <taxon>Eukaryota</taxon>
        <taxon>Fungi</taxon>
        <taxon>Dikarya</taxon>
        <taxon>Ascomycota</taxon>
        <taxon>Pezizomycotina</taxon>
        <taxon>Sordariomycetes</taxon>
        <taxon>Xylariomycetidae</taxon>
        <taxon>Xylariales</taxon>
        <taxon>Xylariaceae</taxon>
        <taxon>Xylaria</taxon>
    </lineage>
</organism>
<protein>
    <submittedName>
        <fullName evidence="2">Uncharacterized protein</fullName>
    </submittedName>
</protein>
<keyword evidence="3" id="KW-1185">Reference proteome</keyword>
<evidence type="ECO:0000313" key="2">
    <source>
        <dbReference type="EMBL" id="KAJ3564661.1"/>
    </source>
</evidence>
<dbReference type="EMBL" id="JANPWZ010001589">
    <property type="protein sequence ID" value="KAJ3564661.1"/>
    <property type="molecule type" value="Genomic_DNA"/>
</dbReference>
<feature type="transmembrane region" description="Helical" evidence="1">
    <location>
        <begin position="560"/>
        <end position="585"/>
    </location>
</feature>
<feature type="transmembrane region" description="Helical" evidence="1">
    <location>
        <begin position="104"/>
        <end position="127"/>
    </location>
</feature>
<comment type="caution">
    <text evidence="2">The sequence shown here is derived from an EMBL/GenBank/DDBJ whole genome shotgun (WGS) entry which is preliminary data.</text>
</comment>
<dbReference type="AlphaFoldDB" id="A0A9W8NA21"/>
<accession>A0A9W8NA21</accession>
<evidence type="ECO:0000313" key="3">
    <source>
        <dbReference type="Proteomes" id="UP001148614"/>
    </source>
</evidence>
<dbReference type="VEuPathDB" id="FungiDB:F4678DRAFT_112687"/>
<dbReference type="Proteomes" id="UP001148614">
    <property type="component" value="Unassembled WGS sequence"/>
</dbReference>
<keyword evidence="1" id="KW-0812">Transmembrane</keyword>
<keyword evidence="1" id="KW-0472">Membrane</keyword>
<feature type="transmembrane region" description="Helical" evidence="1">
    <location>
        <begin position="32"/>
        <end position="56"/>
    </location>
</feature>
<proteinExistence type="predicted"/>
<reference evidence="2" key="1">
    <citation type="submission" date="2022-07" db="EMBL/GenBank/DDBJ databases">
        <title>Genome Sequence of Xylaria arbuscula.</title>
        <authorList>
            <person name="Buettner E."/>
        </authorList>
    </citation>
    <scope>NUCLEOTIDE SEQUENCE</scope>
    <source>
        <strain evidence="2">VT107</strain>
    </source>
</reference>
<sequence>MSDTIYLGVWINWSRGSILGQTLTTTKFNGNLLIAFTAFYIAFVATRFWSIICFFLHDYYSTQQPRSTVHHQRQVILRNSSSPESGLASLLQLLWAWKNHEGPVTVILFPLILVTTCLLSFTVAGVFSSSISSSSGEEVLIKNSNCGFIPSGWDNLAPYYASNGRKLTDATNYAQQCYGTKSSSILGCDTFVTAHLPIENINTSYECPFKGDICRSPDSNIRLDTGFIDSNDHLGINTRNSERFAYRYVVTCAPLETEGYTSEYTVINETWVRYHYGTFTVPDGTNQTTTDYIHVAPGVESQYNLPPFSPGAGNNYKLSAVYVYTVDGEPDYSDSNLIIPELRRPDGDVLVIFLSGMGVLFNQKMDDNWYRANTVQGTAKLGNYVEELKIYRPDDAASPMGCVEQWQWCNSAYPRESGCGPLASNKDAISGAAPLFNLSPQDLEVDRPSSDGVRQSNFIWSLLTKKMNPVRLPDLLGFLGAKSLSSQDRLYGGIQWSLPKNQWQLDVTQWFETVLASLQAAYVNTATGKYALEAGDTRLGPLNKYERSLCDNQKIRSTAYASFSLFGLYFTFILGGIVILFSYVIQPVQAFLHRNFGYRSYAYLEWTANSNMQLHRLAHEDSGAKKWTRCTGAVPTTTPETNLAQLNITDPTHPILGLAPWVSYNTREGTL</sequence>
<keyword evidence="1" id="KW-1133">Transmembrane helix</keyword>
<evidence type="ECO:0000256" key="1">
    <source>
        <dbReference type="SAM" id="Phobius"/>
    </source>
</evidence>